<name>A0A0F9N0A3_9ZZZZ</name>
<protein>
    <submittedName>
        <fullName evidence="1">Uncharacterized protein</fullName>
    </submittedName>
</protein>
<organism evidence="1">
    <name type="scientific">marine sediment metagenome</name>
    <dbReference type="NCBI Taxonomy" id="412755"/>
    <lineage>
        <taxon>unclassified sequences</taxon>
        <taxon>metagenomes</taxon>
        <taxon>ecological metagenomes</taxon>
    </lineage>
</organism>
<dbReference type="EMBL" id="LAZR01003975">
    <property type="protein sequence ID" value="KKN12950.1"/>
    <property type="molecule type" value="Genomic_DNA"/>
</dbReference>
<gene>
    <name evidence="1" type="ORF">LCGC14_1011340</name>
</gene>
<accession>A0A0F9N0A3</accession>
<reference evidence="1" key="1">
    <citation type="journal article" date="2015" name="Nature">
        <title>Complex archaea that bridge the gap between prokaryotes and eukaryotes.</title>
        <authorList>
            <person name="Spang A."/>
            <person name="Saw J.H."/>
            <person name="Jorgensen S.L."/>
            <person name="Zaremba-Niedzwiedzka K."/>
            <person name="Martijn J."/>
            <person name="Lind A.E."/>
            <person name="van Eijk R."/>
            <person name="Schleper C."/>
            <person name="Guy L."/>
            <person name="Ettema T.J."/>
        </authorList>
    </citation>
    <scope>NUCLEOTIDE SEQUENCE</scope>
</reference>
<comment type="caution">
    <text evidence="1">The sequence shown here is derived from an EMBL/GenBank/DDBJ whole genome shotgun (WGS) entry which is preliminary data.</text>
</comment>
<evidence type="ECO:0000313" key="1">
    <source>
        <dbReference type="EMBL" id="KKN12950.1"/>
    </source>
</evidence>
<proteinExistence type="predicted"/>
<sequence>MATVKNFGLAGVAANVQYKKGGGKVDWDDTRFSVTDKDGTAVALGVALTPSNDDDAASKQYVDSVATGLDVKDSVRLATIAAFTTGTPVYTAGVSEGQGTWSGFGTSLLVDGVTLANGDRILVKNEVDTDREGHGIWVVSGVGSAVTLARSSDADNSPANEVSGGMFTFVEEGSQADTGWVMNSPNGIAVLDTVSANVLLFGQFSGAGSFTGGDGIDITGGVISHDTSGTTPTAVAITDVITFFDGGVSGSLENTTFSSMVTTLDILTDTGGVNALTADQGITFSGQNLSLTIPGLTDGAATLVLADSLAVFDGASTLEYTFTDVVDDLDIPHGVNLNATGGVYRVATDGGEDDYIIRVPVTTGSGLTNPIVLTNADGISGVPTFDFDIAGLTNETGANIISTDELVIDDGGVTKAITVAELGIALLANADDTRIDAGDGFTFVATADTVDSVTIGVKDQPNVASLAIAEFKHGAVDDACGFVFTNGTNEVRIETQGETNCDIRLVPGGTGAVLIGDTGAALIQGDDDTALTVKGGDAVAGAAGDLILEGGDGSGAFDDGDVLIRPGTGGTAIGTVCIQDEDEENVACFLGTAGTDVNYFEFTSAITATGPTLTTEGESNVDLTITAKGTGRVTLDGNEFPSGASLAGSVFVIGDSDGSAGDISAIQATTGGATKQFLQYDDAGGAFTWEDVTTIGDNAFGVVTGDSGTATADTLADTISISGGGSTHAITTTASEGPGDDLIIEVVIDTAGLTSATDTVLTTDLLLIHDSSTSENMNRTVALFLADLDIVNSLGSNGIAVQTGADTYTAVDIVASVLHPEQGIIVNNGSGGSASDIEIGLDINGLTVEATVDGAADFLVMYDASGAVNRKVLVDSLVDASNQNIWTTIDADTGTDPAPVTDGDTLILAGGLGIATVGSGADTVTFNMDIDTNLTPVAEDMTATDEFAFFNSSGAVGNVGSLSGQRVADGVATILSLDNTRITDAANVTVDTDATAGTVTINVDDTGAGSHQIATFGPVVADTTVTDARFEFTARDLVDTTGNDEIIITADGGATDIDIRLAPKGAGEVILGAAANATLTTSDGTTGFNLTLSSGDGSAGDGGAIILTPGTGTGTDGEVCITDAAGVNVTCFDGVSSAVNSLQITNSATGGGPLFTAEGSDTNIDLEFLPKGTGVLSIDASIASATYRDNLADNSNDIPNTAYVAEQAAAVLSGAVSTVEFIVNLGDDNTTDSDAIPAGATVLRVSIDVTTLNTTSTLTIGTTGSPTAYADATTNDPSSADLYNVDLRSATIGTVRATVASQTGAVGSATVVVEYRNA</sequence>